<dbReference type="AlphaFoldDB" id="A0A0C3M8S4"/>
<keyword evidence="3" id="KW-1185">Reference proteome</keyword>
<organism evidence="2 3">
    <name type="scientific">Tulasnella calospora MUT 4182</name>
    <dbReference type="NCBI Taxonomy" id="1051891"/>
    <lineage>
        <taxon>Eukaryota</taxon>
        <taxon>Fungi</taxon>
        <taxon>Dikarya</taxon>
        <taxon>Basidiomycota</taxon>
        <taxon>Agaricomycotina</taxon>
        <taxon>Agaricomycetes</taxon>
        <taxon>Cantharellales</taxon>
        <taxon>Tulasnellaceae</taxon>
        <taxon>Tulasnella</taxon>
    </lineage>
</organism>
<evidence type="ECO:0000313" key="2">
    <source>
        <dbReference type="EMBL" id="KIO30127.1"/>
    </source>
</evidence>
<sequence length="1015" mass="112079">MWTLRPAQLPRCAPTLANPVKRSILRVQHHQVRNAQAAAACLLGAADSNTLTSPQFPAQQEPKRIPFPIIALPHQQTQNAASARTIASEVRLAIQRRDFARGFQLHRNFQASPAPVRQSRLVTTSLVHALLRAGRRFKAAQVAEIALLGSPSSGPSIFGRHRTQDSNTPLKLSATTSEAIILALCPLASSTTPAPPPWRIFLTRDQIGQNAARELEWRRKLANEELDMELKIAAEGEKAFLPDLTSHGYFVRHMVDKSDGIGCRQERALDKSTRRALTFLRVARKAKQRRTSMMFQALVDACLLQGEIIIGTLLFVLLVKEFHASQTIGSGERLLTESDGILRVPSLPSGFEAAADTDPAMLRAVPTGRGWIAPVTMKLSSVAENAEGPGYHPELSPPSTKPKHRPRTPSGIERTLQNLLGIIRFPIAPALIDTGSRSLISHLPAIERYPQASQAKCDIAMSCLVKLVSDGLLHPVSPQLLDVITDYPETNTHSMVGQGAPANQMTYIKPTPVEERTGAIEAVIARSKTTPSQLTKIQFHALLKSAAFGLKSTVKMVEVLDMMEQAGVPTNDDETLALLLRGCIRASDWDAADTVVQRIRVIYEQRETTEKPFREPGQETVITPTFDLRIPLLIYGHKSFDSNGFSPETGKYQFVRSWLSQKQHVAEILPPGPPILLNALLEWMTITGRAHFIAENIDYLLAVAYVDSKSGFKDSLDLAASFGPEFYQRIIKALQVDGGFINLGFAERIWSVAKRAEAHSWAIALQTRSDGRWAETPVGQPWSLGSAHVPLMEFYALGHKMRAVQRPVTWPATRPLNPAKHTKSVWWQEASMLLFGRHEKPKTTQHTAALRAMELHKSIMTSTDDTSKKLYRSWQDANRSRGKRSGDKEATSSDGLNGGCIASLSQPEPVAYQSDIQGILAEPGYSYWTALLSVVSGLKTLVPVFDHPKVPANWPIVKQEGAYLVEIQPFEASNTMSRALLEVITDMKGFGWAVGEVVPMSREEELKRRAKTKEA</sequence>
<dbReference type="OrthoDB" id="2554293at2759"/>
<dbReference type="Proteomes" id="UP000054248">
    <property type="component" value="Unassembled WGS sequence"/>
</dbReference>
<name>A0A0C3M8S4_9AGAM</name>
<dbReference type="EMBL" id="KN822975">
    <property type="protein sequence ID" value="KIO30127.1"/>
    <property type="molecule type" value="Genomic_DNA"/>
</dbReference>
<dbReference type="HOGENOM" id="CLU_297026_0_0_1"/>
<feature type="region of interest" description="Disordered" evidence="1">
    <location>
        <begin position="385"/>
        <end position="408"/>
    </location>
</feature>
<evidence type="ECO:0000313" key="3">
    <source>
        <dbReference type="Proteomes" id="UP000054248"/>
    </source>
</evidence>
<reference evidence="3" key="2">
    <citation type="submission" date="2015-01" db="EMBL/GenBank/DDBJ databases">
        <title>Evolutionary Origins and Diversification of the Mycorrhizal Mutualists.</title>
        <authorList>
            <consortium name="DOE Joint Genome Institute"/>
            <consortium name="Mycorrhizal Genomics Consortium"/>
            <person name="Kohler A."/>
            <person name="Kuo A."/>
            <person name="Nagy L.G."/>
            <person name="Floudas D."/>
            <person name="Copeland A."/>
            <person name="Barry K.W."/>
            <person name="Cichocki N."/>
            <person name="Veneault-Fourrey C."/>
            <person name="LaButti K."/>
            <person name="Lindquist E.A."/>
            <person name="Lipzen A."/>
            <person name="Lundell T."/>
            <person name="Morin E."/>
            <person name="Murat C."/>
            <person name="Riley R."/>
            <person name="Ohm R."/>
            <person name="Sun H."/>
            <person name="Tunlid A."/>
            <person name="Henrissat B."/>
            <person name="Grigoriev I.V."/>
            <person name="Hibbett D.S."/>
            <person name="Martin F."/>
        </authorList>
    </citation>
    <scope>NUCLEOTIDE SEQUENCE [LARGE SCALE GENOMIC DNA]</scope>
    <source>
        <strain evidence="3">MUT 4182</strain>
    </source>
</reference>
<reference evidence="2 3" key="1">
    <citation type="submission" date="2014-04" db="EMBL/GenBank/DDBJ databases">
        <authorList>
            <consortium name="DOE Joint Genome Institute"/>
            <person name="Kuo A."/>
            <person name="Girlanda M."/>
            <person name="Perotto S."/>
            <person name="Kohler A."/>
            <person name="Nagy L.G."/>
            <person name="Floudas D."/>
            <person name="Copeland A."/>
            <person name="Barry K.W."/>
            <person name="Cichocki N."/>
            <person name="Veneault-Fourrey C."/>
            <person name="LaButti K."/>
            <person name="Lindquist E.A."/>
            <person name="Lipzen A."/>
            <person name="Lundell T."/>
            <person name="Morin E."/>
            <person name="Murat C."/>
            <person name="Sun H."/>
            <person name="Tunlid A."/>
            <person name="Henrissat B."/>
            <person name="Grigoriev I.V."/>
            <person name="Hibbett D.S."/>
            <person name="Martin F."/>
            <person name="Nordberg H.P."/>
            <person name="Cantor M.N."/>
            <person name="Hua S.X."/>
        </authorList>
    </citation>
    <scope>NUCLEOTIDE SEQUENCE [LARGE SCALE GENOMIC DNA]</scope>
    <source>
        <strain evidence="2 3">MUT 4182</strain>
    </source>
</reference>
<gene>
    <name evidence="2" type="ORF">M407DRAFT_158395</name>
</gene>
<protein>
    <submittedName>
        <fullName evidence="2">Uncharacterized protein</fullName>
    </submittedName>
</protein>
<proteinExistence type="predicted"/>
<feature type="region of interest" description="Disordered" evidence="1">
    <location>
        <begin position="875"/>
        <end position="899"/>
    </location>
</feature>
<evidence type="ECO:0000256" key="1">
    <source>
        <dbReference type="SAM" id="MobiDB-lite"/>
    </source>
</evidence>
<accession>A0A0C3M8S4</accession>
<dbReference type="STRING" id="1051891.A0A0C3M8S4"/>